<dbReference type="PROSITE" id="PS50922">
    <property type="entry name" value="TLC"/>
    <property type="match status" value="1"/>
</dbReference>
<evidence type="ECO:0000256" key="9">
    <source>
        <dbReference type="SAM" id="Phobius"/>
    </source>
</evidence>
<name>A0A3Q0HCJ8_ALLSI</name>
<proteinExistence type="predicted"/>
<organism evidence="11 12">
    <name type="scientific">Alligator sinensis</name>
    <name type="common">Chinese alligator</name>
    <dbReference type="NCBI Taxonomy" id="38654"/>
    <lineage>
        <taxon>Eukaryota</taxon>
        <taxon>Metazoa</taxon>
        <taxon>Chordata</taxon>
        <taxon>Craniata</taxon>
        <taxon>Vertebrata</taxon>
        <taxon>Euteleostomi</taxon>
        <taxon>Archelosauria</taxon>
        <taxon>Archosauria</taxon>
        <taxon>Crocodylia</taxon>
        <taxon>Alligatoridae</taxon>
        <taxon>Alligatorinae</taxon>
        <taxon>Alligator</taxon>
    </lineage>
</organism>
<evidence type="ECO:0000313" key="11">
    <source>
        <dbReference type="Proteomes" id="UP000189705"/>
    </source>
</evidence>
<evidence type="ECO:0000256" key="7">
    <source>
        <dbReference type="ARBA" id="ARBA00049036"/>
    </source>
</evidence>
<dbReference type="PANTHER" id="PTHR12560">
    <property type="entry name" value="LONGEVITY ASSURANCE FACTOR 1 LAG1"/>
    <property type="match status" value="1"/>
</dbReference>
<dbReference type="RefSeq" id="XP_025068190.1">
    <property type="nucleotide sequence ID" value="XM_025212405.1"/>
</dbReference>
<feature type="domain" description="TLC" evidence="10">
    <location>
        <begin position="1"/>
        <end position="180"/>
    </location>
</feature>
<dbReference type="PANTHER" id="PTHR12560:SF8">
    <property type="entry name" value="CERAMIDE SYNTHASE 5"/>
    <property type="match status" value="1"/>
</dbReference>
<evidence type="ECO:0000256" key="5">
    <source>
        <dbReference type="ARBA" id="ARBA00022989"/>
    </source>
</evidence>
<comment type="pathway">
    <text evidence="2">Lipid metabolism; sphingolipid metabolism.</text>
</comment>
<dbReference type="Pfam" id="PF03798">
    <property type="entry name" value="TRAM_LAG1_CLN8"/>
    <property type="match status" value="1"/>
</dbReference>
<evidence type="ECO:0000256" key="4">
    <source>
        <dbReference type="ARBA" id="ARBA00022692"/>
    </source>
</evidence>
<comment type="pathway">
    <text evidence="3">Sphingolipid metabolism.</text>
</comment>
<evidence type="ECO:0000256" key="2">
    <source>
        <dbReference type="ARBA" id="ARBA00004760"/>
    </source>
</evidence>
<sequence length="213" mass="25157">MWRFTFYLSIFSYGIRFLWSTPWFWDTRQCWYNYPFQPLTSSLYYYYIMELAFYWSLMFSQFTDIKRKDFLIMFVHHLATIGLITFSYMNNMVRVGTLVLCLHDASDFLLEAAKLANYAKYQRLCDATFMLFSVVFIVTRLGIYPYWYQKMIAVMWRAALKRKTQLQTAQKETSALQAMAPIGLMATYLLASGQKRSKAGGRPSANTDFSFTI</sequence>
<dbReference type="Proteomes" id="UP000189705">
    <property type="component" value="Unplaced"/>
</dbReference>
<comment type="catalytic activity">
    <reaction evidence="7">
        <text>sphinganine + octadecanoyl-CoA = N-(octadecanoyl)-sphinganine + CoA + H(+)</text>
        <dbReference type="Rhea" id="RHEA:36547"/>
        <dbReference type="ChEBI" id="CHEBI:15378"/>
        <dbReference type="ChEBI" id="CHEBI:57287"/>
        <dbReference type="ChEBI" id="CHEBI:57394"/>
        <dbReference type="ChEBI" id="CHEBI:57817"/>
        <dbReference type="ChEBI" id="CHEBI:67033"/>
    </reaction>
    <physiologicalReaction direction="left-to-right" evidence="7">
        <dbReference type="Rhea" id="RHEA:36548"/>
    </physiologicalReaction>
</comment>
<protein>
    <submittedName>
        <fullName evidence="12">Ceramide synthase 5 isoform X2</fullName>
    </submittedName>
</protein>
<dbReference type="InterPro" id="IPR006634">
    <property type="entry name" value="TLC-dom"/>
</dbReference>
<evidence type="ECO:0000313" key="12">
    <source>
        <dbReference type="RefSeq" id="XP_025068190.1"/>
    </source>
</evidence>
<feature type="transmembrane region" description="Helical" evidence="9">
    <location>
        <begin position="70"/>
        <end position="89"/>
    </location>
</feature>
<dbReference type="GO" id="GO:0016020">
    <property type="term" value="C:membrane"/>
    <property type="evidence" value="ECO:0007669"/>
    <property type="project" value="UniProtKB-SubCell"/>
</dbReference>
<dbReference type="GeneID" id="102383725"/>
<reference evidence="12" key="1">
    <citation type="submission" date="2025-08" db="UniProtKB">
        <authorList>
            <consortium name="RefSeq"/>
        </authorList>
    </citation>
    <scope>IDENTIFICATION</scope>
</reference>
<feature type="transmembrane region" description="Helical" evidence="9">
    <location>
        <begin position="127"/>
        <end position="147"/>
    </location>
</feature>
<feature type="transmembrane region" description="Helical" evidence="9">
    <location>
        <begin position="7"/>
        <end position="25"/>
    </location>
</feature>
<evidence type="ECO:0000259" key="10">
    <source>
        <dbReference type="PROSITE" id="PS50922"/>
    </source>
</evidence>
<keyword evidence="11" id="KW-1185">Reference proteome</keyword>
<feature type="transmembrane region" description="Helical" evidence="9">
    <location>
        <begin position="45"/>
        <end position="63"/>
    </location>
</feature>
<dbReference type="CTD" id="91012"/>
<evidence type="ECO:0000256" key="1">
    <source>
        <dbReference type="ARBA" id="ARBA00004141"/>
    </source>
</evidence>
<evidence type="ECO:0000256" key="8">
    <source>
        <dbReference type="PROSITE-ProRule" id="PRU00205"/>
    </source>
</evidence>
<dbReference type="GO" id="GO:0050291">
    <property type="term" value="F:sphingosine N-acyltransferase activity"/>
    <property type="evidence" value="ECO:0007669"/>
    <property type="project" value="InterPro"/>
</dbReference>
<evidence type="ECO:0000256" key="3">
    <source>
        <dbReference type="ARBA" id="ARBA00004991"/>
    </source>
</evidence>
<dbReference type="UniPathway" id="UPA00222"/>
<keyword evidence="4 8" id="KW-0812">Transmembrane</keyword>
<dbReference type="SMART" id="SM00724">
    <property type="entry name" value="TLC"/>
    <property type="match status" value="1"/>
</dbReference>
<gene>
    <name evidence="12" type="primary">CERS5</name>
</gene>
<dbReference type="AlphaFoldDB" id="A0A3Q0HCJ8"/>
<evidence type="ECO:0000256" key="6">
    <source>
        <dbReference type="ARBA" id="ARBA00023136"/>
    </source>
</evidence>
<dbReference type="InterPro" id="IPR016439">
    <property type="entry name" value="Lag1/Lac1-like"/>
</dbReference>
<dbReference type="PIRSF" id="PIRSF005225">
    <property type="entry name" value="LAG1_LAC1"/>
    <property type="match status" value="1"/>
</dbReference>
<comment type="subcellular location">
    <subcellularLocation>
        <location evidence="1">Membrane</location>
        <topology evidence="1">Multi-pass membrane protein</topology>
    </subcellularLocation>
</comment>
<keyword evidence="5 9" id="KW-1133">Transmembrane helix</keyword>
<accession>A0A3Q0HCJ8</accession>
<dbReference type="GO" id="GO:0046513">
    <property type="term" value="P:ceramide biosynthetic process"/>
    <property type="evidence" value="ECO:0007669"/>
    <property type="project" value="InterPro"/>
</dbReference>
<keyword evidence="6 8" id="KW-0472">Membrane</keyword>